<name>A0AA39M3S2_9BILA</name>
<feature type="region of interest" description="Disordered" evidence="1">
    <location>
        <begin position="56"/>
        <end position="186"/>
    </location>
</feature>
<feature type="compositionally biased region" description="Acidic residues" evidence="1">
    <location>
        <begin position="158"/>
        <end position="173"/>
    </location>
</feature>
<organism evidence="3 4">
    <name type="scientific">Steinernema hermaphroditum</name>
    <dbReference type="NCBI Taxonomy" id="289476"/>
    <lineage>
        <taxon>Eukaryota</taxon>
        <taxon>Metazoa</taxon>
        <taxon>Ecdysozoa</taxon>
        <taxon>Nematoda</taxon>
        <taxon>Chromadorea</taxon>
        <taxon>Rhabditida</taxon>
        <taxon>Tylenchina</taxon>
        <taxon>Panagrolaimomorpha</taxon>
        <taxon>Strongyloidoidea</taxon>
        <taxon>Steinernematidae</taxon>
        <taxon>Steinernema</taxon>
    </lineage>
</organism>
<evidence type="ECO:0000313" key="4">
    <source>
        <dbReference type="Proteomes" id="UP001175271"/>
    </source>
</evidence>
<reference evidence="3" key="1">
    <citation type="submission" date="2023-06" db="EMBL/GenBank/DDBJ databases">
        <title>Genomic analysis of the entomopathogenic nematode Steinernema hermaphroditum.</title>
        <authorList>
            <person name="Schwarz E.M."/>
            <person name="Heppert J.K."/>
            <person name="Baniya A."/>
            <person name="Schwartz H.T."/>
            <person name="Tan C.-H."/>
            <person name="Antoshechkin I."/>
            <person name="Sternberg P.W."/>
            <person name="Goodrich-Blair H."/>
            <person name="Dillman A.R."/>
        </authorList>
    </citation>
    <scope>NUCLEOTIDE SEQUENCE</scope>
    <source>
        <strain evidence="3">PS9179</strain>
        <tissue evidence="3">Whole animal</tissue>
    </source>
</reference>
<keyword evidence="4" id="KW-1185">Reference proteome</keyword>
<dbReference type="AlphaFoldDB" id="A0AA39M3S2"/>
<dbReference type="EMBL" id="JAUCMV010000002">
    <property type="protein sequence ID" value="KAK0419673.1"/>
    <property type="molecule type" value="Genomic_DNA"/>
</dbReference>
<evidence type="ECO:0000256" key="1">
    <source>
        <dbReference type="SAM" id="MobiDB-lite"/>
    </source>
</evidence>
<evidence type="ECO:0000313" key="3">
    <source>
        <dbReference type="EMBL" id="KAK0419673.1"/>
    </source>
</evidence>
<proteinExistence type="predicted"/>
<gene>
    <name evidence="3" type="ORF">QR680_014262</name>
</gene>
<evidence type="ECO:0000256" key="2">
    <source>
        <dbReference type="SAM" id="SignalP"/>
    </source>
</evidence>
<feature type="compositionally biased region" description="Basic and acidic residues" evidence="1">
    <location>
        <begin position="144"/>
        <end position="157"/>
    </location>
</feature>
<feature type="compositionally biased region" description="Polar residues" evidence="1">
    <location>
        <begin position="124"/>
        <end position="133"/>
    </location>
</feature>
<accession>A0AA39M3S2</accession>
<feature type="signal peptide" evidence="2">
    <location>
        <begin position="1"/>
        <end position="22"/>
    </location>
</feature>
<sequence>MRCLGLLLLLFAVLVHLHGVNALDTSSGPHSSGPSEDRWKHASDWIRKRLIRSAEIPDTETISTDEKGEVSSNAEPDLAGEPPKHVRCHITIKVKDGKPTVDGPSTPQTVTDETKSDQDAKSQEMPQQDSGRTSADDEGEDNNDGTKPENHDGKEDNDPTEEEKEGDAVEQDPSDNGKPSQHKHDAHSWSISFGRSEDDKDFVQSEIPFQDHQIYMNELTHPVYSCEMSSLCRLKPPNRNESPVVPLQHDNFHYYIGPNDKHHDTGGENVPNHDVLYYYVADNHHHHKYYYFDDNDFDDDGADYINDHKHYDKRADVEVDDILRDVIDNVIDDNPEGDNYQLVDHGNLHDDTDGHIAVNQDHQHRIESTAGSPKSSKFVLSSGNLATVDAPHNRKHVHYYTLHDNKNVNNHYNNDKCFALALDVDDNDDVPEDNVYTGQHHDVLVDDIPNNFNNNNNNNNLVDDAQLDCFQIRPDNNDRHGDVIDDN</sequence>
<protein>
    <submittedName>
        <fullName evidence="3">Uncharacterized protein</fullName>
    </submittedName>
</protein>
<keyword evidence="2" id="KW-0732">Signal</keyword>
<feature type="chain" id="PRO_5041449849" evidence="2">
    <location>
        <begin position="23"/>
        <end position="487"/>
    </location>
</feature>
<comment type="caution">
    <text evidence="3">The sequence shown here is derived from an EMBL/GenBank/DDBJ whole genome shotgun (WGS) entry which is preliminary data.</text>
</comment>
<dbReference type="Proteomes" id="UP001175271">
    <property type="component" value="Unassembled WGS sequence"/>
</dbReference>
<feature type="compositionally biased region" description="Basic and acidic residues" evidence="1">
    <location>
        <begin position="112"/>
        <end position="122"/>
    </location>
</feature>